<sequence>MKLHPSEIAFLLDLAAAKASWKAAAAAGISNPSAVWIENANAWSKLSECLKQAGATENFVEVVSELMSGLLHSVLVSLDGGTSLAETTLISLRDEEGHEFKRFLHEFWPEYAERTSSREESGH</sequence>
<dbReference type="OrthoDB" id="8854077at2"/>
<organism evidence="1 2">
    <name type="scientific">Inhella crocodyli</name>
    <dbReference type="NCBI Taxonomy" id="2499851"/>
    <lineage>
        <taxon>Bacteria</taxon>
        <taxon>Pseudomonadati</taxon>
        <taxon>Pseudomonadota</taxon>
        <taxon>Betaproteobacteria</taxon>
        <taxon>Burkholderiales</taxon>
        <taxon>Sphaerotilaceae</taxon>
        <taxon>Inhella</taxon>
    </lineage>
</organism>
<comment type="caution">
    <text evidence="1">The sequence shown here is derived from an EMBL/GenBank/DDBJ whole genome shotgun (WGS) entry which is preliminary data.</text>
</comment>
<evidence type="ECO:0000313" key="2">
    <source>
        <dbReference type="Proteomes" id="UP000288587"/>
    </source>
</evidence>
<keyword evidence="2" id="KW-1185">Reference proteome</keyword>
<protein>
    <submittedName>
        <fullName evidence="1">Uncharacterized protein</fullName>
    </submittedName>
</protein>
<gene>
    <name evidence="1" type="ORF">EOD73_12340</name>
</gene>
<dbReference type="EMBL" id="SACM01000003">
    <property type="protein sequence ID" value="RVT84905.1"/>
    <property type="molecule type" value="Genomic_DNA"/>
</dbReference>
<reference evidence="1 2" key="1">
    <citation type="submission" date="2019-01" db="EMBL/GenBank/DDBJ databases">
        <authorList>
            <person name="Chen W.-M."/>
        </authorList>
    </citation>
    <scope>NUCLEOTIDE SEQUENCE [LARGE SCALE GENOMIC DNA]</scope>
    <source>
        <strain evidence="1 2">CCP-18</strain>
    </source>
</reference>
<dbReference type="AlphaFoldDB" id="A0A437LHP9"/>
<accession>A0A437LHP9</accession>
<proteinExistence type="predicted"/>
<evidence type="ECO:0000313" key="1">
    <source>
        <dbReference type="EMBL" id="RVT84905.1"/>
    </source>
</evidence>
<dbReference type="RefSeq" id="WP_127683307.1">
    <property type="nucleotide sequence ID" value="NZ_SACM01000003.1"/>
</dbReference>
<dbReference type="Proteomes" id="UP000288587">
    <property type="component" value="Unassembled WGS sequence"/>
</dbReference>
<name>A0A437LHP9_9BURK</name>